<dbReference type="RefSeq" id="WP_344817321.1">
    <property type="nucleotide sequence ID" value="NZ_BAABCT010000012.1"/>
</dbReference>
<proteinExistence type="predicted"/>
<keyword evidence="2" id="KW-1185">Reference proteome</keyword>
<protein>
    <submittedName>
        <fullName evidence="1">Uncharacterized protein</fullName>
    </submittedName>
</protein>
<evidence type="ECO:0000313" key="2">
    <source>
        <dbReference type="Proteomes" id="UP001500367"/>
    </source>
</evidence>
<evidence type="ECO:0000313" key="1">
    <source>
        <dbReference type="EMBL" id="GAA4080500.1"/>
    </source>
</evidence>
<sequence>MKEKIVYLIHTEYHLLLSINDILQKYSDTSKFEVQVLLKQSSKSTRLKQDLDLNFLPFTYKIINFNIDLNSKLTFSEKEVLEELLENKLSVFIFFQEQDPISIILINKYVENKTKIYLYQDGLKPYVINGMKFSLGMVLYNIKQNQWIKKNGYSVKNYFSFLICKRYGYLRGIDKLFLSFPNAYTNWNNLPIEPISTKFTDSFKTIIKQVFHWDSSLLCEKEGVIFFMNQPMNDDGSFEVSVLKKLKLKYPKNLIYIKNHPLTSKVKLEKYKELDNIIIINSKIPAELFISELKNSIILSICSTATFINNEDCKFYWIDQIMEDNNVERLKRYNLINPTPHVITVKSVNDIVF</sequence>
<reference evidence="2" key="1">
    <citation type="journal article" date="2019" name="Int. J. Syst. Evol. Microbiol.">
        <title>The Global Catalogue of Microorganisms (GCM) 10K type strain sequencing project: providing services to taxonomists for standard genome sequencing and annotation.</title>
        <authorList>
            <consortium name="The Broad Institute Genomics Platform"/>
            <consortium name="The Broad Institute Genome Sequencing Center for Infectious Disease"/>
            <person name="Wu L."/>
            <person name="Ma J."/>
        </authorList>
    </citation>
    <scope>NUCLEOTIDE SEQUENCE [LARGE SCALE GENOMIC DNA]</scope>
    <source>
        <strain evidence="2">JCM 17069</strain>
    </source>
</reference>
<dbReference type="EMBL" id="BAABCT010000012">
    <property type="protein sequence ID" value="GAA4080500.1"/>
    <property type="molecule type" value="Genomic_DNA"/>
</dbReference>
<dbReference type="InterPro" id="IPR010866">
    <property type="entry name" value="A-2_8-polyST"/>
</dbReference>
<comment type="caution">
    <text evidence="1">The sequence shown here is derived from an EMBL/GenBank/DDBJ whole genome shotgun (WGS) entry which is preliminary data.</text>
</comment>
<name>A0ABP7W4T8_9FLAO</name>
<dbReference type="Proteomes" id="UP001500367">
    <property type="component" value="Unassembled WGS sequence"/>
</dbReference>
<dbReference type="Pfam" id="PF07388">
    <property type="entry name" value="A-2_8-polyST"/>
    <property type="match status" value="1"/>
</dbReference>
<accession>A0ABP7W4T8</accession>
<organism evidence="1 2">
    <name type="scientific">Flavobacterium cheonanense</name>
    <dbReference type="NCBI Taxonomy" id="706183"/>
    <lineage>
        <taxon>Bacteria</taxon>
        <taxon>Pseudomonadati</taxon>
        <taxon>Bacteroidota</taxon>
        <taxon>Flavobacteriia</taxon>
        <taxon>Flavobacteriales</taxon>
        <taxon>Flavobacteriaceae</taxon>
        <taxon>Flavobacterium</taxon>
    </lineage>
</organism>
<gene>
    <name evidence="1" type="ORF">GCM10022389_28270</name>
</gene>
<dbReference type="Gene3D" id="3.40.50.11110">
    <property type="entry name" value="Sialyltransferase, C-terminal GT-B Rossman nucleotide-binding domain"/>
    <property type="match status" value="1"/>
</dbReference>